<feature type="repeat" description="FG-GAP" evidence="12">
    <location>
        <begin position="180"/>
        <end position="233"/>
    </location>
</feature>
<dbReference type="Gene3D" id="2.60.40.1510">
    <property type="entry name" value="ntegrin, alpha v. Chain A, domain 3"/>
    <property type="match status" value="1"/>
</dbReference>
<dbReference type="GO" id="GO:0005178">
    <property type="term" value="F:integrin binding"/>
    <property type="evidence" value="ECO:0007669"/>
    <property type="project" value="TreeGrafter"/>
</dbReference>
<accession>A0A671YPA9</accession>
<dbReference type="Pfam" id="PF01839">
    <property type="entry name" value="FG-GAP"/>
    <property type="match status" value="2"/>
</dbReference>
<feature type="transmembrane region" description="Helical" evidence="13">
    <location>
        <begin position="890"/>
        <end position="912"/>
    </location>
</feature>
<evidence type="ECO:0000256" key="1">
    <source>
        <dbReference type="ARBA" id="ARBA00004479"/>
    </source>
</evidence>
<dbReference type="GO" id="GO:0007160">
    <property type="term" value="P:cell-matrix adhesion"/>
    <property type="evidence" value="ECO:0007669"/>
    <property type="project" value="TreeGrafter"/>
</dbReference>
<evidence type="ECO:0000313" key="18">
    <source>
        <dbReference type="Proteomes" id="UP000472265"/>
    </source>
</evidence>
<keyword evidence="6 13" id="KW-0130">Cell adhesion</keyword>
<evidence type="ECO:0000259" key="14">
    <source>
        <dbReference type="Pfam" id="PF08441"/>
    </source>
</evidence>
<feature type="domain" description="Integrin alpha first immunoglubulin-like" evidence="14">
    <location>
        <begin position="468"/>
        <end position="635"/>
    </location>
</feature>
<dbReference type="SMART" id="SM00191">
    <property type="entry name" value="Int_alpha"/>
    <property type="match status" value="5"/>
</dbReference>
<dbReference type="InterPro" id="IPR013517">
    <property type="entry name" value="FG-GAP"/>
</dbReference>
<keyword evidence="7 13" id="KW-1133">Transmembrane helix</keyword>
<evidence type="ECO:0000256" key="4">
    <source>
        <dbReference type="ARBA" id="ARBA00022729"/>
    </source>
</evidence>
<dbReference type="GO" id="GO:0007229">
    <property type="term" value="P:integrin-mediated signaling pathway"/>
    <property type="evidence" value="ECO:0007669"/>
    <property type="project" value="UniProtKB-KW"/>
</dbReference>
<dbReference type="AlphaFoldDB" id="A0A671YPA9"/>
<dbReference type="Proteomes" id="UP000472265">
    <property type="component" value="Chromosome 9"/>
</dbReference>
<organism evidence="17 18">
    <name type="scientific">Sparus aurata</name>
    <name type="common">Gilthead sea bream</name>
    <dbReference type="NCBI Taxonomy" id="8175"/>
    <lineage>
        <taxon>Eukaryota</taxon>
        <taxon>Metazoa</taxon>
        <taxon>Chordata</taxon>
        <taxon>Craniata</taxon>
        <taxon>Vertebrata</taxon>
        <taxon>Euteleostomi</taxon>
        <taxon>Actinopterygii</taxon>
        <taxon>Neopterygii</taxon>
        <taxon>Teleostei</taxon>
        <taxon>Neoteleostei</taxon>
        <taxon>Acanthomorphata</taxon>
        <taxon>Eupercaria</taxon>
        <taxon>Spariformes</taxon>
        <taxon>Sparidae</taxon>
        <taxon>Sparus</taxon>
    </lineage>
</organism>
<protein>
    <submittedName>
        <fullName evidence="17">Integrin subunit alpha 6</fullName>
    </submittedName>
</protein>
<feature type="domain" description="Integrin alpha third immunoglobulin-like" evidence="16">
    <location>
        <begin position="724"/>
        <end position="817"/>
    </location>
</feature>
<proteinExistence type="inferred from homology"/>
<dbReference type="Pfam" id="PF20806">
    <property type="entry name" value="Integrin_A_Ig_3"/>
    <property type="match status" value="1"/>
</dbReference>
<evidence type="ECO:0000256" key="13">
    <source>
        <dbReference type="RuleBase" id="RU003762"/>
    </source>
</evidence>
<dbReference type="PANTHER" id="PTHR23220:SF9">
    <property type="entry name" value="INTEGRIN ALPHA-6"/>
    <property type="match status" value="1"/>
</dbReference>
<keyword evidence="4 13" id="KW-0732">Signal</keyword>
<evidence type="ECO:0000256" key="8">
    <source>
        <dbReference type="ARBA" id="ARBA00023037"/>
    </source>
</evidence>
<dbReference type="GO" id="GO:0098609">
    <property type="term" value="P:cell-cell adhesion"/>
    <property type="evidence" value="ECO:0007669"/>
    <property type="project" value="TreeGrafter"/>
</dbReference>
<dbReference type="Gene3D" id="2.130.10.130">
    <property type="entry name" value="Integrin alpha, N-terminal"/>
    <property type="match status" value="1"/>
</dbReference>
<evidence type="ECO:0000256" key="2">
    <source>
        <dbReference type="ARBA" id="ARBA00008054"/>
    </source>
</evidence>
<feature type="repeat" description="FG-GAP" evidence="12">
    <location>
        <begin position="301"/>
        <end position="362"/>
    </location>
</feature>
<dbReference type="GO" id="GO:0033627">
    <property type="term" value="P:cell adhesion mediated by integrin"/>
    <property type="evidence" value="ECO:0007669"/>
    <property type="project" value="TreeGrafter"/>
</dbReference>
<reference evidence="17" key="3">
    <citation type="submission" date="2025-09" db="UniProtKB">
        <authorList>
            <consortium name="Ensembl"/>
        </authorList>
    </citation>
    <scope>IDENTIFICATION</scope>
</reference>
<dbReference type="Pfam" id="PF08441">
    <property type="entry name" value="Integrin_A_Ig_1"/>
    <property type="match status" value="1"/>
</dbReference>
<dbReference type="Gene3D" id="1.20.5.930">
    <property type="entry name" value="Bicelle-embedded integrin alpha(iib) transmembrane segment"/>
    <property type="match status" value="1"/>
</dbReference>
<dbReference type="InterPro" id="IPR048285">
    <property type="entry name" value="Integrin_alpha_Ig-like_2"/>
</dbReference>
<comment type="similarity">
    <text evidence="2 13">Belongs to the integrin alpha chain family.</text>
</comment>
<dbReference type="SUPFAM" id="SSF69318">
    <property type="entry name" value="Integrin alpha N-terminal domain"/>
    <property type="match status" value="1"/>
</dbReference>
<feature type="domain" description="Integrin alpha second immunoglobulin-like" evidence="15">
    <location>
        <begin position="648"/>
        <end position="718"/>
    </location>
</feature>
<evidence type="ECO:0000256" key="10">
    <source>
        <dbReference type="ARBA" id="ARBA00023170"/>
    </source>
</evidence>
<dbReference type="InterPro" id="IPR013649">
    <property type="entry name" value="Integrin_alpha_Ig-like_1"/>
</dbReference>
<dbReference type="PROSITE" id="PS51470">
    <property type="entry name" value="FG_GAP"/>
    <property type="match status" value="5"/>
</dbReference>
<feature type="repeat" description="FG-GAP" evidence="12">
    <location>
        <begin position="424"/>
        <end position="483"/>
    </location>
</feature>
<reference evidence="17" key="2">
    <citation type="submission" date="2025-08" db="UniProtKB">
        <authorList>
            <consortium name="Ensembl"/>
        </authorList>
    </citation>
    <scope>IDENTIFICATION</scope>
</reference>
<dbReference type="InterPro" id="IPR013519">
    <property type="entry name" value="Int_alpha_beta-p"/>
</dbReference>
<keyword evidence="9 13" id="KW-0472">Membrane</keyword>
<keyword evidence="3 13" id="KW-0812">Transmembrane</keyword>
<feature type="repeat" description="FG-GAP" evidence="12">
    <location>
        <begin position="363"/>
        <end position="420"/>
    </location>
</feature>
<evidence type="ECO:0000259" key="15">
    <source>
        <dbReference type="Pfam" id="PF20805"/>
    </source>
</evidence>
<dbReference type="PANTHER" id="PTHR23220">
    <property type="entry name" value="INTEGRIN ALPHA"/>
    <property type="match status" value="1"/>
</dbReference>
<evidence type="ECO:0000259" key="16">
    <source>
        <dbReference type="Pfam" id="PF20806"/>
    </source>
</evidence>
<dbReference type="Pfam" id="PF20805">
    <property type="entry name" value="Integrin_A_Ig_2"/>
    <property type="match status" value="1"/>
</dbReference>
<evidence type="ECO:0000256" key="6">
    <source>
        <dbReference type="ARBA" id="ARBA00022889"/>
    </source>
</evidence>
<dbReference type="InterPro" id="IPR048286">
    <property type="entry name" value="Integrin_alpha_Ig-like_3"/>
</dbReference>
<evidence type="ECO:0000256" key="12">
    <source>
        <dbReference type="PROSITE-ProRule" id="PRU00803"/>
    </source>
</evidence>
<reference evidence="17" key="1">
    <citation type="submission" date="2021-04" db="EMBL/GenBank/DDBJ databases">
        <authorList>
            <consortium name="Wellcome Sanger Institute Data Sharing"/>
        </authorList>
    </citation>
    <scope>NUCLEOTIDE SEQUENCE [LARGE SCALE GENOMIC DNA]</scope>
</reference>
<dbReference type="PRINTS" id="PR01185">
    <property type="entry name" value="INTEGRINA"/>
</dbReference>
<dbReference type="GeneTree" id="ENSGT00940000155353"/>
<dbReference type="GO" id="GO:0008305">
    <property type="term" value="C:integrin complex"/>
    <property type="evidence" value="ECO:0007669"/>
    <property type="project" value="InterPro"/>
</dbReference>
<dbReference type="Ensembl" id="ENSSAUT00010068266.1">
    <property type="protein sequence ID" value="ENSSAUP00010065181.1"/>
    <property type="gene ID" value="ENSSAUG00010025621.1"/>
</dbReference>
<evidence type="ECO:0000256" key="5">
    <source>
        <dbReference type="ARBA" id="ARBA00022737"/>
    </source>
</evidence>
<keyword evidence="18" id="KW-1185">Reference proteome</keyword>
<name>A0A671YPA9_SPAAU</name>
<keyword evidence="8 13" id="KW-0401">Integrin</keyword>
<evidence type="ECO:0000256" key="9">
    <source>
        <dbReference type="ARBA" id="ARBA00023136"/>
    </source>
</evidence>
<keyword evidence="10 13" id="KW-0675">Receptor</keyword>
<evidence type="ECO:0000313" key="17">
    <source>
        <dbReference type="Ensembl" id="ENSSAUP00010065181.1"/>
    </source>
</evidence>
<dbReference type="Gene3D" id="2.60.40.1460">
    <property type="entry name" value="Integrin domains. Chain A, domain 2"/>
    <property type="match status" value="1"/>
</dbReference>
<feature type="signal peptide" evidence="13">
    <location>
        <begin position="1"/>
        <end position="29"/>
    </location>
</feature>
<feature type="chain" id="PRO_5025706285" evidence="13">
    <location>
        <begin position="30"/>
        <end position="926"/>
    </location>
</feature>
<comment type="subcellular location">
    <subcellularLocation>
        <location evidence="1 13">Membrane</location>
        <topology evidence="1 13">Single-pass type I membrane protein</topology>
    </subcellularLocation>
</comment>
<dbReference type="InterPro" id="IPR032695">
    <property type="entry name" value="Integrin_dom_sf"/>
</dbReference>
<sequence>MLPLQGGPSAAPAALLFYSLFLETTLVLAFNLDTGNVIRKDGEPGSLFGFSLAMHRQLNPDKRLLLIGAPRAPALGKQKARITGGLYKCEITNASNCERIEFDNEEDLRIESKENQWMGVTVQSQGPGGKIVTCAHRYQRRMFVDTPQESRDITGRCYVLSQDLTINKDAEDEGDWNSCEGRARGHEMFGYCQQGLAATFTKDYHYVVFGAPGAYNWKGIVRVEQKNSTLIEMGVFDDGPYEVGDELVPLPANSYLGFSLDSGHRITRGRDLTVVAGAPRANHSGAVVLLRKESDTSHRLLVEHTFYGPGLASSFGYDVVVVDLNGDGWQDIVVGAPQFYMKDRDIGGAVYVYINQAGRWDRVTPVRLHGTKDSMFGLAVENIGDINQDSYEDIAVGAPYDDSGAGKVYIYHGSAQGIKTIPAQILSGKPHNMSLFGYSLAGNMDLDSNSYPDMAVGSLSDSALIYRARPVISIRRAVKVSPREIDLTIKNCESSIWWVFKYSYISTDLRTCSVVLTRVSLCTAAISYTVEADGERRKQGLPSRAMFLNKFHTDTDYQFNGTLDLRGQKQESCVKITAKLKDNIKDKMRSIPIEVSAEILGIKRQKVRNGLPLLMPILDSSQPSKDVIEVNFVKEGCGSDHIFFPHPVKPIICTANQNGSQADCELGNPFKSNSKTTFYIILSTAGMTLDTTEIDIDLQLQTTSVQDNLASVKVKVKVIIELPLSVSGEASPNQVSFGGVVKGESAMKTEEEIGSLINYTFRVGFFTAAVTQPDASLHIQWPKFNKNGKWLLYLVKISSTGPQEILCSPESEINSLKHIRVEFLNLYFLYYTAVFVFTQDYASLSHLEIVVKASLVLHGQPKNMILKTPDTKVMTVSPEGAVAQHTGVPWWIILVAVLAGILILALLVFLLWKVSTETVIKRDYMG</sequence>
<dbReference type="GO" id="GO:0009897">
    <property type="term" value="C:external side of plasma membrane"/>
    <property type="evidence" value="ECO:0007669"/>
    <property type="project" value="TreeGrafter"/>
</dbReference>
<dbReference type="Gene3D" id="2.60.40.1530">
    <property type="entry name" value="ntegrin, alpha v. Chain A, domain 4"/>
    <property type="match status" value="1"/>
</dbReference>
<evidence type="ECO:0000256" key="3">
    <source>
        <dbReference type="ARBA" id="ARBA00022692"/>
    </source>
</evidence>
<gene>
    <name evidence="17" type="primary">ITGA6</name>
    <name evidence="17" type="synonym">itga6a</name>
</gene>
<dbReference type="InterPro" id="IPR028994">
    <property type="entry name" value="Integrin_alpha_N"/>
</dbReference>
<evidence type="ECO:0000256" key="7">
    <source>
        <dbReference type="ARBA" id="ARBA00022989"/>
    </source>
</evidence>
<keyword evidence="5" id="KW-0677">Repeat</keyword>
<dbReference type="InterPro" id="IPR000413">
    <property type="entry name" value="Integrin_alpha"/>
</dbReference>
<dbReference type="GO" id="GO:0050900">
    <property type="term" value="P:leukocyte migration"/>
    <property type="evidence" value="ECO:0007669"/>
    <property type="project" value="TreeGrafter"/>
</dbReference>
<keyword evidence="11" id="KW-0325">Glycoprotein</keyword>
<evidence type="ECO:0000256" key="11">
    <source>
        <dbReference type="ARBA" id="ARBA00023180"/>
    </source>
</evidence>
<feature type="repeat" description="FG-GAP" evidence="12">
    <location>
        <begin position="242"/>
        <end position="299"/>
    </location>
</feature>
<dbReference type="SUPFAM" id="SSF69179">
    <property type="entry name" value="Integrin domains"/>
    <property type="match status" value="3"/>
</dbReference>